<evidence type="ECO:0000313" key="3">
    <source>
        <dbReference type="Proteomes" id="UP000009170"/>
    </source>
</evidence>
<gene>
    <name evidence="2" type="ORF">OT_ostta03g04345</name>
</gene>
<dbReference type="GeneID" id="9833072"/>
<comment type="caution">
    <text evidence="2">The sequence shown here is derived from an EMBL/GenBank/DDBJ whole genome shotgun (WGS) entry which is preliminary data.</text>
</comment>
<keyword evidence="3" id="KW-1185">Reference proteome</keyword>
<protein>
    <submittedName>
        <fullName evidence="2">Uncharacterized protein</fullName>
    </submittedName>
</protein>
<evidence type="ECO:0000313" key="2">
    <source>
        <dbReference type="EMBL" id="CEF97257.1"/>
    </source>
</evidence>
<dbReference type="AlphaFoldDB" id="A0A090M3K1"/>
<dbReference type="EMBL" id="CAID01000003">
    <property type="protein sequence ID" value="CEF97257.1"/>
    <property type="molecule type" value="Genomic_DNA"/>
</dbReference>
<dbReference type="RefSeq" id="XP_022838578.1">
    <property type="nucleotide sequence ID" value="XM_022984854.1"/>
</dbReference>
<dbReference type="Proteomes" id="UP000009170">
    <property type="component" value="Unassembled WGS sequence"/>
</dbReference>
<reference evidence="2 3" key="2">
    <citation type="journal article" date="2014" name="BMC Genomics">
        <title>An improved genome of the model marine alga Ostreococcus tauri unfolds by assessing Illumina de novo assemblies.</title>
        <authorList>
            <person name="Blanc-Mathieu R."/>
            <person name="Verhelst B."/>
            <person name="Derelle E."/>
            <person name="Rombauts S."/>
            <person name="Bouget F.Y."/>
            <person name="Carre I."/>
            <person name="Chateau A."/>
            <person name="Eyre-Walker A."/>
            <person name="Grimsley N."/>
            <person name="Moreau H."/>
            <person name="Piegu B."/>
            <person name="Rivals E."/>
            <person name="Schackwitz W."/>
            <person name="Van de Peer Y."/>
            <person name="Piganeau G."/>
        </authorList>
    </citation>
    <scope>NUCLEOTIDE SEQUENCE [LARGE SCALE GENOMIC DNA]</scope>
    <source>
        <strain evidence="3">OTTH 0595 / CCAP 157/2 / RCC745</strain>
    </source>
</reference>
<dbReference type="InParanoid" id="A0A090M3K1"/>
<organism evidence="2 3">
    <name type="scientific">Ostreococcus tauri</name>
    <name type="common">Marine green alga</name>
    <dbReference type="NCBI Taxonomy" id="70448"/>
    <lineage>
        <taxon>Eukaryota</taxon>
        <taxon>Viridiplantae</taxon>
        <taxon>Chlorophyta</taxon>
        <taxon>Mamiellophyceae</taxon>
        <taxon>Mamiellales</taxon>
        <taxon>Bathycoccaceae</taxon>
        <taxon>Ostreococcus</taxon>
    </lineage>
</organism>
<feature type="compositionally biased region" description="Basic and acidic residues" evidence="1">
    <location>
        <begin position="140"/>
        <end position="171"/>
    </location>
</feature>
<feature type="region of interest" description="Disordered" evidence="1">
    <location>
        <begin position="140"/>
        <end position="174"/>
    </location>
</feature>
<dbReference type="KEGG" id="ota:OT_ostta03g04345"/>
<name>A0A090M3K1_OSTTA</name>
<proteinExistence type="predicted"/>
<evidence type="ECO:0000256" key="1">
    <source>
        <dbReference type="SAM" id="MobiDB-lite"/>
    </source>
</evidence>
<sequence>MDRVLTDEELRASIARMPAREEPDFLRPVVKPLAADEPAPTMSVEGFKSGLLKRRLKELALADGARLVRKTAIAREVRAIKQELRLTKARGARSRVMRRHREIVEETREARTEAERARRRVEQIRSELEEERKDIQKAIESEREERQKSIQENEKKRAERKAVLEEELERKSAKRHKLVASLKDVIAQQGEARKVIVDAGGVN</sequence>
<reference evidence="3" key="1">
    <citation type="journal article" date="2006" name="Proc. Natl. Acad. Sci. U.S.A.">
        <title>Genome analysis of the smallest free-living eukaryote Ostreococcus tauri unveils many unique features.</title>
        <authorList>
            <person name="Derelle E."/>
            <person name="Ferraz C."/>
            <person name="Rombauts S."/>
            <person name="Rouze P."/>
            <person name="Worden A.Z."/>
            <person name="Robbens S."/>
            <person name="Partensky F."/>
            <person name="Degroeve S."/>
            <person name="Echeynie S."/>
            <person name="Cooke R."/>
            <person name="Saeys Y."/>
            <person name="Wuyts J."/>
            <person name="Jabbari K."/>
            <person name="Bowler C."/>
            <person name="Panaud O."/>
            <person name="Piegu B."/>
            <person name="Ball S.G."/>
            <person name="Ral J.-P."/>
            <person name="Bouget F.-Y."/>
            <person name="Piganeau G."/>
            <person name="De Baets B."/>
            <person name="Picard A."/>
            <person name="Delseny M."/>
            <person name="Demaille J."/>
            <person name="Van de Peer Y."/>
            <person name="Moreau H."/>
        </authorList>
    </citation>
    <scope>NUCLEOTIDE SEQUENCE [LARGE SCALE GENOMIC DNA]</scope>
    <source>
        <strain evidence="3">OTTH 0595 / CCAP 157/2 / RCC745</strain>
    </source>
</reference>
<accession>A0A090M3K1</accession>